<evidence type="ECO:0000313" key="1">
    <source>
        <dbReference type="EMBL" id="VEE11655.1"/>
    </source>
</evidence>
<reference evidence="1 2" key="1">
    <citation type="submission" date="2018-12" db="EMBL/GenBank/DDBJ databases">
        <authorList>
            <consortium name="Pathogen Informatics"/>
        </authorList>
    </citation>
    <scope>NUCLEOTIDE SEQUENCE [LARGE SCALE GENOMIC DNA]</scope>
    <source>
        <strain evidence="1 2">NCTC11432</strain>
    </source>
</reference>
<accession>A0A3S4NZ15</accession>
<organism evidence="1 2">
    <name type="scientific">Chryseobacterium gleum</name>
    <name type="common">Flavobacterium gleum</name>
    <dbReference type="NCBI Taxonomy" id="250"/>
    <lineage>
        <taxon>Bacteria</taxon>
        <taxon>Pseudomonadati</taxon>
        <taxon>Bacteroidota</taxon>
        <taxon>Flavobacteriia</taxon>
        <taxon>Flavobacteriales</taxon>
        <taxon>Weeksellaceae</taxon>
        <taxon>Chryseobacterium group</taxon>
        <taxon>Chryseobacterium</taxon>
    </lineage>
</organism>
<name>A0A3S4NZ15_CHRGE</name>
<dbReference type="AlphaFoldDB" id="A0A3S4NZ15"/>
<evidence type="ECO:0000313" key="2">
    <source>
        <dbReference type="Proteomes" id="UP000279227"/>
    </source>
</evidence>
<dbReference type="Proteomes" id="UP000279227">
    <property type="component" value="Chromosome"/>
</dbReference>
<dbReference type="EMBL" id="LR134289">
    <property type="protein sequence ID" value="VEE11655.1"/>
    <property type="molecule type" value="Genomic_DNA"/>
</dbReference>
<protein>
    <submittedName>
        <fullName evidence="1">Uncharacterized protein</fullName>
    </submittedName>
</protein>
<gene>
    <name evidence="1" type="ORF">NCTC11432_04909</name>
</gene>
<sequence length="31" mass="3586">MTGKIQKYSPTDQLLYINHPAAEVYCMNNKN</sequence>
<proteinExistence type="predicted"/>
<dbReference type="KEGG" id="cgle:NCTC11432_04909"/>